<dbReference type="InterPro" id="IPR019734">
    <property type="entry name" value="TPR_rpt"/>
</dbReference>
<name>A0A819UD65_9BILA</name>
<accession>A0A819UD65</accession>
<feature type="repeat" description="TPR" evidence="3">
    <location>
        <begin position="247"/>
        <end position="280"/>
    </location>
</feature>
<dbReference type="Proteomes" id="UP000663836">
    <property type="component" value="Unassembled WGS sequence"/>
</dbReference>
<protein>
    <submittedName>
        <fullName evidence="5">Uncharacterized protein</fullName>
    </submittedName>
</protein>
<dbReference type="SMART" id="SM00028">
    <property type="entry name" value="TPR"/>
    <property type="match status" value="2"/>
</dbReference>
<organism evidence="5 6">
    <name type="scientific">Rotaria sordida</name>
    <dbReference type="NCBI Taxonomy" id="392033"/>
    <lineage>
        <taxon>Eukaryota</taxon>
        <taxon>Metazoa</taxon>
        <taxon>Spiralia</taxon>
        <taxon>Gnathifera</taxon>
        <taxon>Rotifera</taxon>
        <taxon>Eurotatoria</taxon>
        <taxon>Bdelloidea</taxon>
        <taxon>Philodinida</taxon>
        <taxon>Philodinidae</taxon>
        <taxon>Rotaria</taxon>
    </lineage>
</organism>
<dbReference type="Gene3D" id="1.25.40.10">
    <property type="entry name" value="Tetratricopeptide repeat domain"/>
    <property type="match status" value="1"/>
</dbReference>
<evidence type="ECO:0000256" key="1">
    <source>
        <dbReference type="ARBA" id="ARBA00022737"/>
    </source>
</evidence>
<evidence type="ECO:0000313" key="6">
    <source>
        <dbReference type="Proteomes" id="UP000663836"/>
    </source>
</evidence>
<evidence type="ECO:0000313" key="4">
    <source>
        <dbReference type="EMBL" id="CAF1502811.1"/>
    </source>
</evidence>
<dbReference type="SUPFAM" id="SSF48452">
    <property type="entry name" value="TPR-like"/>
    <property type="match status" value="1"/>
</dbReference>
<evidence type="ECO:0000256" key="3">
    <source>
        <dbReference type="PROSITE-ProRule" id="PRU00339"/>
    </source>
</evidence>
<keyword evidence="2 3" id="KW-0802">TPR repeat</keyword>
<dbReference type="AlphaFoldDB" id="A0A819UD65"/>
<gene>
    <name evidence="5" type="ORF">JBS370_LOCUS31358</name>
    <name evidence="4" type="ORF">ZHD862_LOCUS37529</name>
</gene>
<dbReference type="PANTHER" id="PTHR45641:SF1">
    <property type="entry name" value="AAA+ ATPASE DOMAIN-CONTAINING PROTEIN"/>
    <property type="match status" value="1"/>
</dbReference>
<feature type="repeat" description="TPR" evidence="3">
    <location>
        <begin position="289"/>
        <end position="322"/>
    </location>
</feature>
<keyword evidence="1" id="KW-0677">Repeat</keyword>
<dbReference type="SUPFAM" id="SSF56399">
    <property type="entry name" value="ADP-ribosylation"/>
    <property type="match status" value="1"/>
</dbReference>
<dbReference type="Proteomes" id="UP000663864">
    <property type="component" value="Unassembled WGS sequence"/>
</dbReference>
<evidence type="ECO:0000313" key="5">
    <source>
        <dbReference type="EMBL" id="CAF4093276.1"/>
    </source>
</evidence>
<evidence type="ECO:0000256" key="2">
    <source>
        <dbReference type="ARBA" id="ARBA00022803"/>
    </source>
</evidence>
<proteinExistence type="predicted"/>
<dbReference type="EMBL" id="CAJOBD010007686">
    <property type="protein sequence ID" value="CAF4093276.1"/>
    <property type="molecule type" value="Genomic_DNA"/>
</dbReference>
<dbReference type="PROSITE" id="PS50005">
    <property type="entry name" value="TPR"/>
    <property type="match status" value="2"/>
</dbReference>
<dbReference type="EMBL" id="CAJNOT010007186">
    <property type="protein sequence ID" value="CAF1502811.1"/>
    <property type="molecule type" value="Genomic_DNA"/>
</dbReference>
<dbReference type="InterPro" id="IPR011990">
    <property type="entry name" value="TPR-like_helical_dom_sf"/>
</dbReference>
<dbReference type="Pfam" id="PF13424">
    <property type="entry name" value="TPR_12"/>
    <property type="match status" value="1"/>
</dbReference>
<comment type="caution">
    <text evidence="5">The sequence shown here is derived from an EMBL/GenBank/DDBJ whole genome shotgun (WGS) entry which is preliminary data.</text>
</comment>
<reference evidence="5" key="1">
    <citation type="submission" date="2021-02" db="EMBL/GenBank/DDBJ databases">
        <authorList>
            <person name="Nowell W R."/>
        </authorList>
    </citation>
    <scope>NUCLEOTIDE SEQUENCE</scope>
</reference>
<sequence length="357" mass="41506">MIPRIYDMDQLDTIYILSDSESQQEQLFTEYPKVKSKYTEIASICEAIRQAVKRCDQNFIPISFIPAGDETSNANLDQLHSSFMYTQIFKEILLDTEYNQQSIKDLVLYWRSQYVGNSEQLNNIDEFGSSYRSDLSISWYTRHWFTYSMLNRALRTLEADIIIKIGFFICDLHRQLVELHAQQFNSDNTTLFTVYRGQGLSKADFEKLVKTKGGLISFNSFLSTSKNRQEAIHIVKTCLKRDHPDLADLYDNIGVMYHDMKEYKKALRFCKKSLRLRQQTLPETHPTLVNSYNNISQIYLQMEEYSTALSYAKRAFQIVQKSLSSNHPNFQATQDNLIGIIGIIGIIRMITGITFDK</sequence>
<dbReference type="PANTHER" id="PTHR45641">
    <property type="entry name" value="TETRATRICOPEPTIDE REPEAT PROTEIN (AFU_ORTHOLOGUE AFUA_6G03870)"/>
    <property type="match status" value="1"/>
</dbReference>